<comment type="similarity">
    <text evidence="1">Belongs to the sulfatase family.</text>
</comment>
<sequence>MFFGLNIDRGNMADTLADNMLDDLNVKTVDYDNAQNMYCVGFLIAEIPSQMVGKKLGLDRWIPAQIILWSLACGGQFFMHNRAGFFAYPAPLTASHHSNRNVLLLVADDLGKQLGCYGWSYSETPNVDCLAAEGVRFDMAFASTVSCSGSRSTLYTLGLVRCIPGGFATSLIRDVSWIIDRAGNFFRASASSEKSPSKSSPAVDDDRSFFLTIGFHDPYRDQSRSGFGNDEAVDTERVHRSVFRPEEVTVPPFLSYTPGVRRELACYAEAINRLDQGIGNSNLVSYVDVLPTILDWALGSDKATKDVEANDRAGRSFLSLIQETAPLPEWDHVFGSLTFHESTNYWPTRYIRTRRYKYHRNIAWRLDFPFANDMYGSFTWEDVRNTPGADGVHRIGSRPLRDYFFRPPEQLYDLLNDPEDVHDLTSDPSYHDVVVDLRTRFEDWQRRTNDPWLYRDGVSVLLNKRHLDAGLSVPGRWNLDVENFTTNAPGVSIYDNKPFGVRGPRS</sequence>
<dbReference type="PANTHER" id="PTHR42693:SF33">
    <property type="entry name" value="ARYLSULFATASE"/>
    <property type="match status" value="1"/>
</dbReference>
<evidence type="ECO:0000256" key="1">
    <source>
        <dbReference type="ARBA" id="ARBA00008779"/>
    </source>
</evidence>
<organism evidence="3 4">
    <name type="scientific">Sporothrix bragantina</name>
    <dbReference type="NCBI Taxonomy" id="671064"/>
    <lineage>
        <taxon>Eukaryota</taxon>
        <taxon>Fungi</taxon>
        <taxon>Dikarya</taxon>
        <taxon>Ascomycota</taxon>
        <taxon>Pezizomycotina</taxon>
        <taxon>Sordariomycetes</taxon>
        <taxon>Sordariomycetidae</taxon>
        <taxon>Ophiostomatales</taxon>
        <taxon>Ophiostomataceae</taxon>
        <taxon>Sporothrix</taxon>
    </lineage>
</organism>
<evidence type="ECO:0000259" key="2">
    <source>
        <dbReference type="Pfam" id="PF00884"/>
    </source>
</evidence>
<dbReference type="SUPFAM" id="SSF103473">
    <property type="entry name" value="MFS general substrate transporter"/>
    <property type="match status" value="1"/>
</dbReference>
<feature type="domain" description="Sulfatase N-terminal" evidence="2">
    <location>
        <begin position="100"/>
        <end position="156"/>
    </location>
</feature>
<dbReference type="Proteomes" id="UP001642406">
    <property type="component" value="Unassembled WGS sequence"/>
</dbReference>
<dbReference type="Gene3D" id="3.40.720.10">
    <property type="entry name" value="Alkaline Phosphatase, subunit A"/>
    <property type="match status" value="3"/>
</dbReference>
<dbReference type="PANTHER" id="PTHR42693">
    <property type="entry name" value="ARYLSULFATASE FAMILY MEMBER"/>
    <property type="match status" value="1"/>
</dbReference>
<dbReference type="Pfam" id="PF00884">
    <property type="entry name" value="Sulfatase"/>
    <property type="match status" value="1"/>
</dbReference>
<dbReference type="InterPro" id="IPR036259">
    <property type="entry name" value="MFS_trans_sf"/>
</dbReference>
<evidence type="ECO:0000313" key="4">
    <source>
        <dbReference type="Proteomes" id="UP001642406"/>
    </source>
</evidence>
<evidence type="ECO:0000313" key="3">
    <source>
        <dbReference type="EMBL" id="CAK7213424.1"/>
    </source>
</evidence>
<reference evidence="3 4" key="1">
    <citation type="submission" date="2024-01" db="EMBL/GenBank/DDBJ databases">
        <authorList>
            <person name="Allen C."/>
            <person name="Tagirdzhanova G."/>
        </authorList>
    </citation>
    <scope>NUCLEOTIDE SEQUENCE [LARGE SCALE GENOMIC DNA]</scope>
</reference>
<dbReference type="SUPFAM" id="SSF53649">
    <property type="entry name" value="Alkaline phosphatase-like"/>
    <property type="match status" value="1"/>
</dbReference>
<dbReference type="InterPro" id="IPR017850">
    <property type="entry name" value="Alkaline_phosphatase_core_sf"/>
</dbReference>
<dbReference type="EMBL" id="CAWUHC010000010">
    <property type="protein sequence ID" value="CAK7213424.1"/>
    <property type="molecule type" value="Genomic_DNA"/>
</dbReference>
<accession>A0ABP0B1M2</accession>
<proteinExistence type="inferred from homology"/>
<dbReference type="InterPro" id="IPR000917">
    <property type="entry name" value="Sulfatase_N"/>
</dbReference>
<name>A0ABP0B1M2_9PEZI</name>
<comment type="caution">
    <text evidence="3">The sequence shown here is derived from an EMBL/GenBank/DDBJ whole genome shotgun (WGS) entry which is preliminary data.</text>
</comment>
<gene>
    <name evidence="3" type="ORF">SBRCBS47491_001791</name>
</gene>
<dbReference type="InterPro" id="IPR050738">
    <property type="entry name" value="Sulfatase"/>
</dbReference>
<protein>
    <recommendedName>
        <fullName evidence="2">Sulfatase N-terminal domain-containing protein</fullName>
    </recommendedName>
</protein>
<keyword evidence="4" id="KW-1185">Reference proteome</keyword>